<evidence type="ECO:0000256" key="1">
    <source>
        <dbReference type="SAM" id="Coils"/>
    </source>
</evidence>
<evidence type="ECO:0000313" key="2">
    <source>
        <dbReference type="EMBL" id="KAH9312501.1"/>
    </source>
</evidence>
<sequence>ILRSSKDMEVAQNLLHISSVGHEEVSQNEANSTIQRLNDLEKEMMKLKEEVTQLTKQKGKRKIDEGTEINNQQVEAIYKKLNSLDNR</sequence>
<dbReference type="Proteomes" id="UP000824469">
    <property type="component" value="Unassembled WGS sequence"/>
</dbReference>
<keyword evidence="1" id="KW-0175">Coiled coil</keyword>
<gene>
    <name evidence="2" type="ORF">KI387_027536</name>
</gene>
<reference evidence="2 3" key="1">
    <citation type="journal article" date="2021" name="Nat. Plants">
        <title>The Taxus genome provides insights into paclitaxel biosynthesis.</title>
        <authorList>
            <person name="Xiong X."/>
            <person name="Gou J."/>
            <person name="Liao Q."/>
            <person name="Li Y."/>
            <person name="Zhou Q."/>
            <person name="Bi G."/>
            <person name="Li C."/>
            <person name="Du R."/>
            <person name="Wang X."/>
            <person name="Sun T."/>
            <person name="Guo L."/>
            <person name="Liang H."/>
            <person name="Lu P."/>
            <person name="Wu Y."/>
            <person name="Zhang Z."/>
            <person name="Ro D.K."/>
            <person name="Shang Y."/>
            <person name="Huang S."/>
            <person name="Yan J."/>
        </authorList>
    </citation>
    <scope>NUCLEOTIDE SEQUENCE [LARGE SCALE GENOMIC DNA]</scope>
    <source>
        <strain evidence="2">Ta-2019</strain>
    </source>
</reference>
<dbReference type="AlphaFoldDB" id="A0AA38L3E4"/>
<feature type="coiled-coil region" evidence="1">
    <location>
        <begin position="23"/>
        <end position="57"/>
    </location>
</feature>
<evidence type="ECO:0000313" key="3">
    <source>
        <dbReference type="Proteomes" id="UP000824469"/>
    </source>
</evidence>
<name>A0AA38L3E4_TAXCH</name>
<dbReference type="EMBL" id="JAHRHJ020000006">
    <property type="protein sequence ID" value="KAH9312501.1"/>
    <property type="molecule type" value="Genomic_DNA"/>
</dbReference>
<feature type="non-terminal residue" evidence="2">
    <location>
        <position position="1"/>
    </location>
</feature>
<comment type="caution">
    <text evidence="2">The sequence shown here is derived from an EMBL/GenBank/DDBJ whole genome shotgun (WGS) entry which is preliminary data.</text>
</comment>
<protein>
    <submittedName>
        <fullName evidence="2">Uncharacterized protein</fullName>
    </submittedName>
</protein>
<feature type="non-terminal residue" evidence="2">
    <location>
        <position position="87"/>
    </location>
</feature>
<accession>A0AA38L3E4</accession>
<keyword evidence="3" id="KW-1185">Reference proteome</keyword>
<organism evidence="2 3">
    <name type="scientific">Taxus chinensis</name>
    <name type="common">Chinese yew</name>
    <name type="synonym">Taxus wallichiana var. chinensis</name>
    <dbReference type="NCBI Taxonomy" id="29808"/>
    <lineage>
        <taxon>Eukaryota</taxon>
        <taxon>Viridiplantae</taxon>
        <taxon>Streptophyta</taxon>
        <taxon>Embryophyta</taxon>
        <taxon>Tracheophyta</taxon>
        <taxon>Spermatophyta</taxon>
        <taxon>Pinopsida</taxon>
        <taxon>Pinidae</taxon>
        <taxon>Conifers II</taxon>
        <taxon>Cupressales</taxon>
        <taxon>Taxaceae</taxon>
        <taxon>Taxus</taxon>
    </lineage>
</organism>
<proteinExistence type="predicted"/>